<keyword evidence="3" id="KW-0378">Hydrolase</keyword>
<proteinExistence type="predicted"/>
<comment type="caution">
    <text evidence="3">The sequence shown here is derived from an EMBL/GenBank/DDBJ whole genome shotgun (WGS) entry which is preliminary data.</text>
</comment>
<evidence type="ECO:0000256" key="1">
    <source>
        <dbReference type="SAM" id="SignalP"/>
    </source>
</evidence>
<reference evidence="3 4" key="1">
    <citation type="submission" date="2017-07" db="EMBL/GenBank/DDBJ databases">
        <title>Leptospira spp. isolated from tropical soils.</title>
        <authorList>
            <person name="Thibeaux R."/>
            <person name="Iraola G."/>
            <person name="Ferres I."/>
            <person name="Bierque E."/>
            <person name="Girault D."/>
            <person name="Soupe-Gilbert M.-E."/>
            <person name="Picardeau M."/>
            <person name="Goarant C."/>
        </authorList>
    </citation>
    <scope>NUCLEOTIDE SEQUENCE [LARGE SCALE GENOMIC DNA]</scope>
    <source>
        <strain evidence="3 4">FH2-C-A2</strain>
    </source>
</reference>
<gene>
    <name evidence="2" type="ORF">ACE5IX_09135</name>
    <name evidence="3" type="ORF">CH371_00565</name>
</gene>
<dbReference type="RefSeq" id="WP_100757262.1">
    <property type="nucleotide sequence ID" value="NZ_JBHILI010000005.1"/>
</dbReference>
<accession>A0A2M9ZDY0</accession>
<keyword evidence="1" id="KW-0732">Signal</keyword>
<name>A0A2M9ZDY0_9LEPT</name>
<dbReference type="GO" id="GO:0016787">
    <property type="term" value="F:hydrolase activity"/>
    <property type="evidence" value="ECO:0007669"/>
    <property type="project" value="UniProtKB-KW"/>
</dbReference>
<evidence type="ECO:0000313" key="5">
    <source>
        <dbReference type="Proteomes" id="UP001580391"/>
    </source>
</evidence>
<reference evidence="2 5" key="2">
    <citation type="submission" date="2024-09" db="EMBL/GenBank/DDBJ databases">
        <title>Taxonomic and Genotyping Characterization of Leptospira Strains isolated from Multiple Sources in Colombia highlights the importance of intermediate species.</title>
        <authorList>
            <person name="Torres Higuera L."/>
            <person name="Rojas Tapias D."/>
            <person name="Jimenez Velasquez S."/>
            <person name="Renjifo Ibanez C."/>
        </authorList>
    </citation>
    <scope>NUCLEOTIDE SEQUENCE [LARGE SCALE GENOMIC DNA]</scope>
    <source>
        <strain evidence="2 5">Lep080</strain>
    </source>
</reference>
<dbReference type="EMBL" id="JBHILJ010000004">
    <property type="protein sequence ID" value="MFB5736669.1"/>
    <property type="molecule type" value="Genomic_DNA"/>
</dbReference>
<evidence type="ECO:0000313" key="4">
    <source>
        <dbReference type="Proteomes" id="UP000231912"/>
    </source>
</evidence>
<dbReference type="Gene3D" id="3.40.50.1820">
    <property type="entry name" value="alpha/beta hydrolase"/>
    <property type="match status" value="1"/>
</dbReference>
<keyword evidence="5" id="KW-1185">Reference proteome</keyword>
<dbReference type="AlphaFoldDB" id="A0A2M9ZDY0"/>
<dbReference type="Proteomes" id="UP001580391">
    <property type="component" value="Unassembled WGS sequence"/>
</dbReference>
<dbReference type="PROSITE" id="PS51257">
    <property type="entry name" value="PROKAR_LIPOPROTEIN"/>
    <property type="match status" value="1"/>
</dbReference>
<dbReference type="SUPFAM" id="SSF53474">
    <property type="entry name" value="alpha/beta-Hydrolases"/>
    <property type="match status" value="1"/>
</dbReference>
<sequence length="306" mass="34619">MKFKIAFTLLLISVLSSCTRYAVITEEKFRKQTANIANNVYLTTFSDVNSDQPPILLLDPILVNKKSLYLGDYHGLIGVLSGNGFSVWLLHFETYPGIDLKEIGEKLIPQAVSQIQKVTGKKEYILGGVSLGGQAILHYIRTKKDPSIAKAFFLGTGMDYKYTDSFLDDMKKEKKFGTDLSNSCKNKESFCSKYISLDEDNPTTLYLYQTLWNYLPALEENPKVWSEFEAMDFPTLFIAGKIDSVATAESIHPVYRRKRGFSQYYEAGRDNGAAIDYDHLSLFAHEDAPSTIYQRIADWLGKKKGE</sequence>
<feature type="chain" id="PRO_5043159147" evidence="1">
    <location>
        <begin position="23"/>
        <end position="306"/>
    </location>
</feature>
<dbReference type="EMBL" id="NPDT01000001">
    <property type="protein sequence ID" value="PJZ66641.1"/>
    <property type="molecule type" value="Genomic_DNA"/>
</dbReference>
<organism evidence="3 4">
    <name type="scientific">Leptospira wolffii</name>
    <dbReference type="NCBI Taxonomy" id="409998"/>
    <lineage>
        <taxon>Bacteria</taxon>
        <taxon>Pseudomonadati</taxon>
        <taxon>Spirochaetota</taxon>
        <taxon>Spirochaetia</taxon>
        <taxon>Leptospirales</taxon>
        <taxon>Leptospiraceae</taxon>
        <taxon>Leptospira</taxon>
    </lineage>
</organism>
<dbReference type="Proteomes" id="UP000231912">
    <property type="component" value="Unassembled WGS sequence"/>
</dbReference>
<evidence type="ECO:0000313" key="3">
    <source>
        <dbReference type="EMBL" id="PJZ66641.1"/>
    </source>
</evidence>
<feature type="signal peptide" evidence="1">
    <location>
        <begin position="1"/>
        <end position="22"/>
    </location>
</feature>
<dbReference type="InterPro" id="IPR029058">
    <property type="entry name" value="AB_hydrolase_fold"/>
</dbReference>
<protein>
    <submittedName>
        <fullName evidence="3">Alpha/beta hydrolase</fullName>
    </submittedName>
</protein>
<evidence type="ECO:0000313" key="2">
    <source>
        <dbReference type="EMBL" id="MFB5736669.1"/>
    </source>
</evidence>